<dbReference type="SUPFAM" id="SSF56317">
    <property type="entry name" value="Carbon-nitrogen hydrolase"/>
    <property type="match status" value="1"/>
</dbReference>
<dbReference type="InterPro" id="IPR041856">
    <property type="entry name" value="NAD+_synth_C"/>
</dbReference>
<dbReference type="PANTHER" id="PTHR23090">
    <property type="entry name" value="NH 3 /GLUTAMINE-DEPENDENT NAD + SYNTHETASE"/>
    <property type="match status" value="1"/>
</dbReference>
<comment type="similarity">
    <text evidence="2 7 8">In the C-terminal section; belongs to the NAD synthetase family.</text>
</comment>
<dbReference type="GO" id="GO:0005737">
    <property type="term" value="C:cytoplasm"/>
    <property type="evidence" value="ECO:0007669"/>
    <property type="project" value="InterPro"/>
</dbReference>
<comment type="pathway">
    <text evidence="1 7 8">Cofactor biosynthesis; NAD(+) biosynthesis; NAD(+) from deamido-NAD(+) (L-Gln route): step 1/1.</text>
</comment>
<evidence type="ECO:0000313" key="12">
    <source>
        <dbReference type="EMBL" id="SEA64870.1"/>
    </source>
</evidence>
<dbReference type="Pfam" id="PF02540">
    <property type="entry name" value="NAD_synthase"/>
    <property type="match status" value="1"/>
</dbReference>
<dbReference type="STRING" id="89524.SAMN05444370_10882"/>
<name>A0A1H4CX12_9RHOB</name>
<evidence type="ECO:0000256" key="7">
    <source>
        <dbReference type="HAMAP-Rule" id="MF_02090"/>
    </source>
</evidence>
<dbReference type="UniPathway" id="UPA00253">
    <property type="reaction ID" value="UER00334"/>
</dbReference>
<dbReference type="InterPro" id="IPR022310">
    <property type="entry name" value="NAD/GMP_synthase"/>
</dbReference>
<dbReference type="EMBL" id="FNQM01000008">
    <property type="protein sequence ID" value="SEA64870.1"/>
    <property type="molecule type" value="Genomic_DNA"/>
</dbReference>
<feature type="binding site" evidence="7">
    <location>
        <begin position="500"/>
        <end position="503"/>
    </location>
    <ligand>
        <name>deamido-NAD(+)</name>
        <dbReference type="ChEBI" id="CHEBI:58437"/>
        <note>ligand shared between two neighboring subunits</note>
    </ligand>
</feature>
<feature type="active site" description="Nucleophile; for glutaminase activity" evidence="7">
    <location>
        <position position="183"/>
    </location>
</feature>
<evidence type="ECO:0000256" key="4">
    <source>
        <dbReference type="ARBA" id="ARBA00022741"/>
    </source>
</evidence>
<feature type="binding site" evidence="7">
    <location>
        <position position="133"/>
    </location>
    <ligand>
        <name>L-glutamine</name>
        <dbReference type="ChEBI" id="CHEBI:58359"/>
    </ligand>
</feature>
<dbReference type="GO" id="GO:0005524">
    <property type="term" value="F:ATP binding"/>
    <property type="evidence" value="ECO:0007669"/>
    <property type="project" value="UniProtKB-UniRule"/>
</dbReference>
<feature type="binding site" evidence="7">
    <location>
        <position position="495"/>
    </location>
    <ligand>
        <name>deamido-NAD(+)</name>
        <dbReference type="ChEBI" id="CHEBI:58437"/>
        <note>ligand shared between two neighboring subunits</note>
    </ligand>
</feature>
<evidence type="ECO:0000256" key="1">
    <source>
        <dbReference type="ARBA" id="ARBA00005188"/>
    </source>
</evidence>
<dbReference type="OrthoDB" id="9760188at2"/>
<comment type="similarity">
    <text evidence="9">Belongs to the NAD synthetase family.</text>
</comment>
<keyword evidence="4 7" id="KW-0547">Nucleotide-binding</keyword>
<feature type="active site" description="Proton acceptor; for glutaminase activity" evidence="7">
    <location>
        <position position="58"/>
    </location>
</feature>
<keyword evidence="6 7" id="KW-0520">NAD</keyword>
<dbReference type="InterPro" id="IPR036526">
    <property type="entry name" value="C-N_Hydrolase_sf"/>
</dbReference>
<dbReference type="PIRSF" id="PIRSF006630">
    <property type="entry name" value="NADS_GAT"/>
    <property type="match status" value="1"/>
</dbReference>
<dbReference type="GO" id="GO:0008795">
    <property type="term" value="F:NAD+ synthase activity"/>
    <property type="evidence" value="ECO:0007669"/>
    <property type="project" value="UniProtKB-UniRule"/>
</dbReference>
<dbReference type="PANTHER" id="PTHR23090:SF9">
    <property type="entry name" value="GLUTAMINE-DEPENDENT NAD(+) SYNTHETASE"/>
    <property type="match status" value="1"/>
</dbReference>
<dbReference type="PROSITE" id="PS50263">
    <property type="entry name" value="CN_HYDROLASE"/>
    <property type="match status" value="1"/>
</dbReference>
<feature type="binding site" evidence="7">
    <location>
        <position position="490"/>
    </location>
    <ligand>
        <name>ATP</name>
        <dbReference type="ChEBI" id="CHEBI:30616"/>
    </ligand>
</feature>
<feature type="binding site" evidence="7">
    <location>
        <position position="216"/>
    </location>
    <ligand>
        <name>L-glutamine</name>
        <dbReference type="ChEBI" id="CHEBI:58359"/>
    </ligand>
</feature>
<dbReference type="Gene3D" id="3.40.50.620">
    <property type="entry name" value="HUPs"/>
    <property type="match status" value="1"/>
</dbReference>
<keyword evidence="3 7" id="KW-0436">Ligase</keyword>
<reference evidence="12 13" key="1">
    <citation type="submission" date="2016-10" db="EMBL/GenBank/DDBJ databases">
        <authorList>
            <person name="de Groot N.N."/>
        </authorList>
    </citation>
    <scope>NUCLEOTIDE SEQUENCE [LARGE SCALE GENOMIC DNA]</scope>
    <source>
        <strain evidence="12 13">DSM 15345</strain>
    </source>
</reference>
<keyword evidence="5 7" id="KW-0067">ATP-binding</keyword>
<feature type="binding site" evidence="7">
    <location>
        <position position="646"/>
    </location>
    <ligand>
        <name>deamido-NAD(+)</name>
        <dbReference type="ChEBI" id="CHEBI:58437"/>
        <note>ligand shared between two neighboring subunits</note>
    </ligand>
</feature>
<proteinExistence type="inferred from homology"/>
<dbReference type="Pfam" id="PF00795">
    <property type="entry name" value="CN_hydrolase"/>
    <property type="match status" value="1"/>
</dbReference>
<evidence type="ECO:0000259" key="11">
    <source>
        <dbReference type="PROSITE" id="PS50263"/>
    </source>
</evidence>
<protein>
    <recommendedName>
        <fullName evidence="7 8">Glutamine-dependent NAD(+) synthetase</fullName>
        <ecNumber evidence="7 8">6.3.5.1</ecNumber>
    </recommendedName>
    <alternativeName>
        <fullName evidence="7 8">NAD(+) synthase [glutamine-hydrolyzing]</fullName>
    </alternativeName>
</protein>
<evidence type="ECO:0000256" key="9">
    <source>
        <dbReference type="RuleBase" id="RU003811"/>
    </source>
</evidence>
<feature type="binding site" evidence="7">
    <location>
        <position position="466"/>
    </location>
    <ligand>
        <name>deamido-NAD(+)</name>
        <dbReference type="ChEBI" id="CHEBI:58437"/>
        <note>ligand shared between two neighboring subunits</note>
    </ligand>
</feature>
<evidence type="ECO:0000256" key="6">
    <source>
        <dbReference type="ARBA" id="ARBA00023027"/>
    </source>
</evidence>
<feature type="binding site" evidence="7">
    <location>
        <position position="210"/>
    </location>
    <ligand>
        <name>L-glutamine</name>
        <dbReference type="ChEBI" id="CHEBI:58359"/>
    </ligand>
</feature>
<dbReference type="InterPro" id="IPR014729">
    <property type="entry name" value="Rossmann-like_a/b/a_fold"/>
</dbReference>
<dbReference type="GO" id="GO:0004359">
    <property type="term" value="F:glutaminase activity"/>
    <property type="evidence" value="ECO:0007669"/>
    <property type="project" value="InterPro"/>
</dbReference>
<dbReference type="InterPro" id="IPR003694">
    <property type="entry name" value="NAD_synthase"/>
</dbReference>
<evidence type="ECO:0000256" key="10">
    <source>
        <dbReference type="SAM" id="MobiDB-lite"/>
    </source>
</evidence>
<dbReference type="Gene3D" id="3.60.110.10">
    <property type="entry name" value="Carbon-nitrogen hydrolase"/>
    <property type="match status" value="1"/>
</dbReference>
<accession>A0A1H4CX12</accession>
<organism evidence="12 13">
    <name type="scientific">Rubrimonas cliftonensis</name>
    <dbReference type="NCBI Taxonomy" id="89524"/>
    <lineage>
        <taxon>Bacteria</taxon>
        <taxon>Pseudomonadati</taxon>
        <taxon>Pseudomonadota</taxon>
        <taxon>Alphaproteobacteria</taxon>
        <taxon>Rhodobacterales</taxon>
        <taxon>Paracoccaceae</taxon>
        <taxon>Rubrimonas</taxon>
    </lineage>
</organism>
<evidence type="ECO:0000256" key="8">
    <source>
        <dbReference type="PIRNR" id="PIRNR006630"/>
    </source>
</evidence>
<dbReference type="EC" id="6.3.5.1" evidence="7 8"/>
<sequence>MTLAPPPGFFNAHDQGFVRCAVAAPKVTLADPAANAEAIAALAETAAADHVAVLLTPELGLSGYAIDDLLHQDALLNAVEAALAALAARTAALGLMLLVGAPLRLQGRLHNCAVALHRGRVLGVVPKSYLPNYREFYEARWFAPAAAAAATEITVAGQTAPFGADLIFEAEDVPGLAVALEICEDVWVPVPPSALACMAGATVVANLSASNATVGKSEFRHALCEVSSARQICAYLYSAAGEGESTTDLAWDGQAMIYDLGEMLAETPRFARAPQMITADVDIERLQAERLRATSFAACARETPGATDPARWRRVRFSLDPVRVRDVGLRRAVARFPFVPASSERLDALCAEAYAIQTDGLRQRLEASGVKRVVIGVSGGLDSTQALLVAAQAMERLGRPRSDILAYTLPAFATSAKTKATAWALMRALGVTAREVDMTPSCVQMLRDIGHPAADGAAQYDLAYENVQAGARTSFLFRAAGHEGALVVGTGDLSEAALGWCTYGVGDHMSHYNPNASIPKTLIQHLIRWEAARAGFGAEVSAALRDVLATEISPELVPGEGEGPGQRTEDFVGPYALQDFNLYHVTRYGMRPSRVAFLAWHAWRDAQAGAWPPGLPEDQRRAYDLEEIARWLRVFLSRFFGTSQYKRSAMPNGPKLSSGGALSPRGDWRAPSDAGPAVWLAELEARLGAAGSAPPL</sequence>
<keyword evidence="13" id="KW-1185">Reference proteome</keyword>
<dbReference type="Proteomes" id="UP000198703">
    <property type="component" value="Unassembled WGS sequence"/>
</dbReference>
<dbReference type="InterPro" id="IPR003010">
    <property type="entry name" value="C-N_Hydrolase"/>
</dbReference>
<dbReference type="NCBIfam" id="TIGR00552">
    <property type="entry name" value="nadE"/>
    <property type="match status" value="1"/>
</dbReference>
<feature type="domain" description="CN hydrolase" evidence="11">
    <location>
        <begin position="18"/>
        <end position="283"/>
    </location>
</feature>
<dbReference type="FunFam" id="1.10.10.1140:FF:000001">
    <property type="entry name" value="Glutamine-dependent NAD(+) synthetase"/>
    <property type="match status" value="1"/>
</dbReference>
<comment type="catalytic activity">
    <reaction evidence="7 8">
        <text>deamido-NAD(+) + L-glutamine + ATP + H2O = L-glutamate + AMP + diphosphate + NAD(+) + H(+)</text>
        <dbReference type="Rhea" id="RHEA:24384"/>
        <dbReference type="ChEBI" id="CHEBI:15377"/>
        <dbReference type="ChEBI" id="CHEBI:15378"/>
        <dbReference type="ChEBI" id="CHEBI:29985"/>
        <dbReference type="ChEBI" id="CHEBI:30616"/>
        <dbReference type="ChEBI" id="CHEBI:33019"/>
        <dbReference type="ChEBI" id="CHEBI:57540"/>
        <dbReference type="ChEBI" id="CHEBI:58359"/>
        <dbReference type="ChEBI" id="CHEBI:58437"/>
        <dbReference type="ChEBI" id="CHEBI:456215"/>
        <dbReference type="EC" id="6.3.5.1"/>
    </reaction>
</comment>
<dbReference type="InterPro" id="IPR014445">
    <property type="entry name" value="Gln-dep_NAD_synthase"/>
</dbReference>
<comment type="function">
    <text evidence="7">Catalyzes the ATP-dependent amidation of deamido-NAD to form NAD. Uses L-glutamine as a nitrogen source.</text>
</comment>
<dbReference type="Gene3D" id="1.10.10.1140">
    <property type="entry name" value="Glutamine-dependent NAD+ synthetase, C-terminal domain"/>
    <property type="match status" value="1"/>
</dbReference>
<dbReference type="CDD" id="cd00553">
    <property type="entry name" value="NAD_synthase"/>
    <property type="match status" value="1"/>
</dbReference>
<dbReference type="SUPFAM" id="SSF52402">
    <property type="entry name" value="Adenine nucleotide alpha hydrolases-like"/>
    <property type="match status" value="1"/>
</dbReference>
<dbReference type="CDD" id="cd07570">
    <property type="entry name" value="GAT_Gln-NAD-synth"/>
    <property type="match status" value="1"/>
</dbReference>
<feature type="region of interest" description="Disordered" evidence="10">
    <location>
        <begin position="649"/>
        <end position="671"/>
    </location>
</feature>
<evidence type="ECO:0000256" key="3">
    <source>
        <dbReference type="ARBA" id="ARBA00022598"/>
    </source>
</evidence>
<dbReference type="NCBIfam" id="NF002730">
    <property type="entry name" value="PRK02628.1"/>
    <property type="match status" value="1"/>
</dbReference>
<dbReference type="GO" id="GO:0009435">
    <property type="term" value="P:NAD+ biosynthetic process"/>
    <property type="evidence" value="ECO:0007669"/>
    <property type="project" value="UniProtKB-UniRule"/>
</dbReference>
<dbReference type="RefSeq" id="WP_093254324.1">
    <property type="nucleotide sequence ID" value="NZ_FNQM01000008.1"/>
</dbReference>
<dbReference type="GO" id="GO:0003952">
    <property type="term" value="F:NAD+ synthase (glutamine-hydrolyzing) activity"/>
    <property type="evidence" value="ECO:0007669"/>
    <property type="project" value="UniProtKB-UniRule"/>
</dbReference>
<dbReference type="AlphaFoldDB" id="A0A1H4CX12"/>
<evidence type="ECO:0000256" key="5">
    <source>
        <dbReference type="ARBA" id="ARBA00022840"/>
    </source>
</evidence>
<feature type="active site" description="For glutaminase activity" evidence="7">
    <location>
        <position position="127"/>
    </location>
</feature>
<evidence type="ECO:0000256" key="2">
    <source>
        <dbReference type="ARBA" id="ARBA00007145"/>
    </source>
</evidence>
<feature type="binding site" evidence="7">
    <location>
        <begin position="376"/>
        <end position="383"/>
    </location>
    <ligand>
        <name>ATP</name>
        <dbReference type="ChEBI" id="CHEBI:30616"/>
    </ligand>
</feature>
<evidence type="ECO:0000313" key="13">
    <source>
        <dbReference type="Proteomes" id="UP000198703"/>
    </source>
</evidence>
<dbReference type="HAMAP" id="MF_02090">
    <property type="entry name" value="NadE_glutamine_dep"/>
    <property type="match status" value="1"/>
</dbReference>
<gene>
    <name evidence="7" type="primary">nadE</name>
    <name evidence="12" type="ORF">SAMN05444370_10882</name>
</gene>